<feature type="region of interest" description="Disordered" evidence="8">
    <location>
        <begin position="239"/>
        <end position="275"/>
    </location>
</feature>
<dbReference type="Proteomes" id="UP000183085">
    <property type="component" value="Unassembled WGS sequence"/>
</dbReference>
<dbReference type="Pfam" id="PF03958">
    <property type="entry name" value="Secretin_N"/>
    <property type="match status" value="1"/>
</dbReference>
<comment type="caution">
    <text evidence="14">The sequence shown here is derived from an EMBL/GenBank/DDBJ whole genome shotgun (WGS) entry which is preliminary data.</text>
</comment>
<feature type="domain" description="Secretin/TonB short N-terminal" evidence="12">
    <location>
        <begin position="324"/>
        <end position="367"/>
    </location>
</feature>
<dbReference type="PANTHER" id="PTHR30604">
    <property type="entry name" value="PROTEIN TRANSPORT PROTEIN HOFQ"/>
    <property type="match status" value="1"/>
</dbReference>
<dbReference type="Gene3D" id="2.60.40.3500">
    <property type="match status" value="2"/>
</dbReference>
<proteinExistence type="inferred from homology"/>
<evidence type="ECO:0000256" key="9">
    <source>
        <dbReference type="SAM" id="SignalP"/>
    </source>
</evidence>
<dbReference type="Pfam" id="PF07660">
    <property type="entry name" value="STN"/>
    <property type="match status" value="1"/>
</dbReference>
<dbReference type="PRINTS" id="PR00811">
    <property type="entry name" value="BCTERIALGSPD"/>
</dbReference>
<feature type="domain" description="Type II/III secretion system secretin-like" evidence="10">
    <location>
        <begin position="507"/>
        <end position="672"/>
    </location>
</feature>
<keyword evidence="3 9" id="KW-0732">Signal</keyword>
<feature type="domain" description="AMIN" evidence="13">
    <location>
        <begin position="133"/>
        <end position="218"/>
    </location>
</feature>
<dbReference type="Gene3D" id="3.30.1370.130">
    <property type="match status" value="1"/>
</dbReference>
<keyword evidence="2 7" id="KW-0813">Transport</keyword>
<evidence type="ECO:0000256" key="4">
    <source>
        <dbReference type="ARBA" id="ARBA00023136"/>
    </source>
</evidence>
<dbReference type="STRING" id="1817895.AUJ95_03580"/>
<dbReference type="InterPro" id="IPR051808">
    <property type="entry name" value="Type_IV_pilus_biogenesis"/>
</dbReference>
<organism evidence="14 15">
    <name type="scientific">Candidatus Desantisbacteria bacterium CG2_30_40_21</name>
    <dbReference type="NCBI Taxonomy" id="1817895"/>
    <lineage>
        <taxon>Bacteria</taxon>
        <taxon>Candidatus Desantisiibacteriota</taxon>
    </lineage>
</organism>
<comment type="similarity">
    <text evidence="6">Belongs to the bacterial secretin family.</text>
</comment>
<dbReference type="GO" id="GO:0009306">
    <property type="term" value="P:protein secretion"/>
    <property type="evidence" value="ECO:0007669"/>
    <property type="project" value="InterPro"/>
</dbReference>
<dbReference type="EMBL" id="MNYI01000089">
    <property type="protein sequence ID" value="OIP41259.1"/>
    <property type="molecule type" value="Genomic_DNA"/>
</dbReference>
<evidence type="ECO:0000256" key="6">
    <source>
        <dbReference type="RuleBase" id="RU004003"/>
    </source>
</evidence>
<dbReference type="Pfam" id="PF11741">
    <property type="entry name" value="AMIN"/>
    <property type="match status" value="2"/>
</dbReference>
<accession>A0A1J5E0V8</accession>
<protein>
    <recommendedName>
        <fullName evidence="16">Secretin/TonB short N-terminal domain-containing protein</fullName>
    </recommendedName>
</protein>
<dbReference type="InterPro" id="IPR004845">
    <property type="entry name" value="T2SS_GspD_CS"/>
</dbReference>
<dbReference type="PROSITE" id="PS00875">
    <property type="entry name" value="T2SP_D"/>
    <property type="match status" value="1"/>
</dbReference>
<evidence type="ECO:0000256" key="8">
    <source>
        <dbReference type="SAM" id="MobiDB-lite"/>
    </source>
</evidence>
<dbReference type="PANTHER" id="PTHR30604:SF1">
    <property type="entry name" value="DNA UTILIZATION PROTEIN HOFQ"/>
    <property type="match status" value="1"/>
</dbReference>
<dbReference type="InterPro" id="IPR001775">
    <property type="entry name" value="GspD/PilQ"/>
</dbReference>
<evidence type="ECO:0000256" key="7">
    <source>
        <dbReference type="RuleBase" id="RU004004"/>
    </source>
</evidence>
<dbReference type="Gene3D" id="3.30.1370.120">
    <property type="match status" value="1"/>
</dbReference>
<evidence type="ECO:0000256" key="1">
    <source>
        <dbReference type="ARBA" id="ARBA00004370"/>
    </source>
</evidence>
<reference evidence="14 15" key="1">
    <citation type="journal article" date="2016" name="Environ. Microbiol.">
        <title>Genomic resolution of a cold subsurface aquifer community provides metabolic insights for novel microbes adapted to high CO concentrations.</title>
        <authorList>
            <person name="Probst A.J."/>
            <person name="Castelle C.J."/>
            <person name="Singh A."/>
            <person name="Brown C.T."/>
            <person name="Anantharaman K."/>
            <person name="Sharon I."/>
            <person name="Hug L.A."/>
            <person name="Burstein D."/>
            <person name="Emerson J.B."/>
            <person name="Thomas B.C."/>
            <person name="Banfield J.F."/>
        </authorList>
    </citation>
    <scope>NUCLEOTIDE SEQUENCE [LARGE SCALE GENOMIC DNA]</scope>
    <source>
        <strain evidence="14">CG2_30_40_21</strain>
    </source>
</reference>
<keyword evidence="5" id="KW-0998">Cell outer membrane</keyword>
<evidence type="ECO:0008006" key="16">
    <source>
        <dbReference type="Google" id="ProtNLM"/>
    </source>
</evidence>
<name>A0A1J5E0V8_9BACT</name>
<sequence length="675" mass="74375">MKKLYLMTVFIYVAMLSSIVYAETNLLDVQVEKLQDRVSIVFVGDTAITNYDSVALTDPPTIVIDMPKTTCTPKEIPVSSGGITRIQIVQQKGNQTRIIVGLIKSIPYQINKIPNGLELSITNPYADYAITGIEVKEGDDRSMVVISTNGAPQYKYFETLNPSRIIFDFLNATSGAVKDIMVDGKSIARVGVQQRFVDPVNVARITVETKESVPYSVLTQGKTVLLTLKKYSITEPPASTEKKAVKKEKLKSKPSQTAVKKTYKPEKKGQRPITTKKSQVIQPKVAVPKKITKKPKGQTISMDFKDADLLDVLRLIAQKVELNIVPGATIKGIVNLRLDNVPWETALNLILKAQGYTYVKEGKVVFVDTKENLVGELMTRVIPLNYALAGEVMGGLQSGILTQAGKISIDVRTNALIITDTVGNFPKIEQLIKELDTETKQVMIEAKIIEVYLDKTNQLGFMWNIKDFLHGFEMSSLMTQNTPMGDRGELVYGKVTSGHNINGAISAMISEGKANVLSSPSIRTLHGREAKIMIGEEIPYQQTTTQLSPTAQTGVVQTNVVFREVGVKLTVVPFINPDNFVTLSVKPEVSSFKGWAENNTPIISTKSSVAQLLLKDGETVIIGGIIDDHGTEKTNKVPVLGDLPFVGRLFRLDAKENRKTELVIFITPHIIKKTK</sequence>
<evidence type="ECO:0000259" key="10">
    <source>
        <dbReference type="Pfam" id="PF00263"/>
    </source>
</evidence>
<dbReference type="Pfam" id="PF00263">
    <property type="entry name" value="Secretin"/>
    <property type="match status" value="1"/>
</dbReference>
<keyword evidence="4" id="KW-0472">Membrane</keyword>
<dbReference type="InterPro" id="IPR005644">
    <property type="entry name" value="NolW-like"/>
</dbReference>
<evidence type="ECO:0000259" key="12">
    <source>
        <dbReference type="Pfam" id="PF07660"/>
    </source>
</evidence>
<evidence type="ECO:0000259" key="13">
    <source>
        <dbReference type="Pfam" id="PF11741"/>
    </source>
</evidence>
<evidence type="ECO:0000256" key="2">
    <source>
        <dbReference type="ARBA" id="ARBA00022448"/>
    </source>
</evidence>
<feature type="signal peptide" evidence="9">
    <location>
        <begin position="1"/>
        <end position="22"/>
    </location>
</feature>
<evidence type="ECO:0000256" key="5">
    <source>
        <dbReference type="ARBA" id="ARBA00023237"/>
    </source>
</evidence>
<comment type="subcellular location">
    <subcellularLocation>
        <location evidence="7">Cell outer membrane</location>
    </subcellularLocation>
    <subcellularLocation>
        <location evidence="1">Membrane</location>
    </subcellularLocation>
</comment>
<gene>
    <name evidence="14" type="ORF">AUJ95_03580</name>
</gene>
<evidence type="ECO:0000256" key="3">
    <source>
        <dbReference type="ARBA" id="ARBA00022729"/>
    </source>
</evidence>
<dbReference type="AlphaFoldDB" id="A0A1J5E0V8"/>
<dbReference type="InterPro" id="IPR038591">
    <property type="entry name" value="NolW-like_sf"/>
</dbReference>
<dbReference type="InterPro" id="IPR011662">
    <property type="entry name" value="Secretin/TonB_short_N"/>
</dbReference>
<evidence type="ECO:0000259" key="11">
    <source>
        <dbReference type="Pfam" id="PF03958"/>
    </source>
</evidence>
<feature type="domain" description="AMIN" evidence="13">
    <location>
        <begin position="29"/>
        <end position="119"/>
    </location>
</feature>
<feature type="chain" id="PRO_5012656196" description="Secretin/TonB short N-terminal domain-containing protein" evidence="9">
    <location>
        <begin position="23"/>
        <end position="675"/>
    </location>
</feature>
<dbReference type="InterPro" id="IPR021731">
    <property type="entry name" value="AMIN_dom"/>
</dbReference>
<dbReference type="GO" id="GO:0009279">
    <property type="term" value="C:cell outer membrane"/>
    <property type="evidence" value="ECO:0007669"/>
    <property type="project" value="UniProtKB-SubCell"/>
</dbReference>
<dbReference type="InterPro" id="IPR004846">
    <property type="entry name" value="T2SS/T3SS_dom"/>
</dbReference>
<feature type="domain" description="NolW-like" evidence="11">
    <location>
        <begin position="379"/>
        <end position="441"/>
    </location>
</feature>
<evidence type="ECO:0000313" key="15">
    <source>
        <dbReference type="Proteomes" id="UP000183085"/>
    </source>
</evidence>
<evidence type="ECO:0000313" key="14">
    <source>
        <dbReference type="EMBL" id="OIP41259.1"/>
    </source>
</evidence>